<dbReference type="InterPro" id="IPR016163">
    <property type="entry name" value="Ald_DH_C"/>
</dbReference>
<accession>A0A8B8EQ70</accession>
<dbReference type="PROSITE" id="PS01223">
    <property type="entry name" value="PROA"/>
    <property type="match status" value="1"/>
</dbReference>
<dbReference type="KEGG" id="cvn:111135839"/>
<dbReference type="OrthoDB" id="1934954at2759"/>
<proteinExistence type="predicted"/>
<dbReference type="InterPro" id="IPR016161">
    <property type="entry name" value="Ald_DH/histidinol_DH"/>
</dbReference>
<dbReference type="RefSeq" id="XP_022341943.1">
    <property type="nucleotide sequence ID" value="XM_022486235.1"/>
</dbReference>
<protein>
    <submittedName>
        <fullName evidence="4 5">Probable delta-1-pyrroline-5-carboxylate synthase isoform X1</fullName>
    </submittedName>
</protein>
<feature type="coiled-coil region" evidence="1">
    <location>
        <begin position="5"/>
        <end position="39"/>
    </location>
</feature>
<dbReference type="GO" id="GO:0005739">
    <property type="term" value="C:mitochondrion"/>
    <property type="evidence" value="ECO:0007669"/>
    <property type="project" value="TreeGrafter"/>
</dbReference>
<dbReference type="PANTHER" id="PTHR11063:SF8">
    <property type="entry name" value="DELTA-1-PYRROLINE-5-CARBOXYLATE SYNTHASE"/>
    <property type="match status" value="1"/>
</dbReference>
<evidence type="ECO:0000256" key="2">
    <source>
        <dbReference type="SAM" id="MobiDB-lite"/>
    </source>
</evidence>
<dbReference type="AlphaFoldDB" id="A0A8B8EQ70"/>
<evidence type="ECO:0000256" key="1">
    <source>
        <dbReference type="SAM" id="Coils"/>
    </source>
</evidence>
<gene>
    <name evidence="4 5" type="primary">LOC111135839</name>
</gene>
<dbReference type="PANTHER" id="PTHR11063">
    <property type="entry name" value="GLUTAMATE SEMIALDEHYDE DEHYDROGENASE"/>
    <property type="match status" value="1"/>
</dbReference>
<evidence type="ECO:0000313" key="3">
    <source>
        <dbReference type="Proteomes" id="UP000694844"/>
    </source>
</evidence>
<feature type="compositionally biased region" description="Acidic residues" evidence="2">
    <location>
        <begin position="194"/>
        <end position="203"/>
    </location>
</feature>
<name>A0A8B8EQ70_CRAVI</name>
<dbReference type="GeneID" id="111135839"/>
<evidence type="ECO:0000313" key="4">
    <source>
        <dbReference type="RefSeq" id="XP_022341942.1"/>
    </source>
</evidence>
<organism evidence="3 5">
    <name type="scientific">Crassostrea virginica</name>
    <name type="common">Eastern oyster</name>
    <dbReference type="NCBI Taxonomy" id="6565"/>
    <lineage>
        <taxon>Eukaryota</taxon>
        <taxon>Metazoa</taxon>
        <taxon>Spiralia</taxon>
        <taxon>Lophotrochozoa</taxon>
        <taxon>Mollusca</taxon>
        <taxon>Bivalvia</taxon>
        <taxon>Autobranchia</taxon>
        <taxon>Pteriomorphia</taxon>
        <taxon>Ostreida</taxon>
        <taxon>Ostreoidea</taxon>
        <taxon>Ostreidae</taxon>
        <taxon>Crassostrea</taxon>
    </lineage>
</organism>
<feature type="region of interest" description="Disordered" evidence="2">
    <location>
        <begin position="184"/>
        <end position="203"/>
    </location>
</feature>
<keyword evidence="1" id="KW-0175">Coiled coil</keyword>
<evidence type="ECO:0000313" key="5">
    <source>
        <dbReference type="RefSeq" id="XP_022341943.1"/>
    </source>
</evidence>
<dbReference type="RefSeq" id="XP_022341942.1">
    <property type="nucleotide sequence ID" value="XM_022486234.1"/>
</dbReference>
<dbReference type="GO" id="GO:0004350">
    <property type="term" value="F:glutamate-5-semialdehyde dehydrogenase activity"/>
    <property type="evidence" value="ECO:0007669"/>
    <property type="project" value="InterPro"/>
</dbReference>
<dbReference type="InterPro" id="IPR020593">
    <property type="entry name" value="G-glutamylP_reductase_CS"/>
</dbReference>
<sequence length="203" mass="22477">MTVEAKDIQESFNNFKDEMSDLTETVEIATLDKEMAEEKMKIYSGPRLASALKFGHPPAPSLHTEYGDLSVTVEVVDDVRDAIRHINKYSSSHTDSIVTKDDNVAEVFLKGVDSACVFHNTSARFADGYRFGLGAEVGISTCRIHARGPVGVEGLLTIKWILNGEGHIVEDFSKGKKEYVHRPLPLPEGAAEREEVEEVELKD</sequence>
<dbReference type="Gene3D" id="3.40.309.10">
    <property type="entry name" value="Aldehyde Dehydrogenase, Chain A, domain 2"/>
    <property type="match status" value="1"/>
</dbReference>
<dbReference type="Proteomes" id="UP000694844">
    <property type="component" value="Chromosome 5"/>
</dbReference>
<keyword evidence="3" id="KW-1185">Reference proteome</keyword>
<dbReference type="SUPFAM" id="SSF53720">
    <property type="entry name" value="ALDH-like"/>
    <property type="match status" value="1"/>
</dbReference>
<reference evidence="4 5" key="1">
    <citation type="submission" date="2025-04" db="UniProtKB">
        <authorList>
            <consortium name="RefSeq"/>
        </authorList>
    </citation>
    <scope>IDENTIFICATION</scope>
    <source>
        <tissue evidence="4 5">Whole sample</tissue>
    </source>
</reference>